<dbReference type="Proteomes" id="UP000299102">
    <property type="component" value="Unassembled WGS sequence"/>
</dbReference>
<evidence type="ECO:0000256" key="1">
    <source>
        <dbReference type="SAM" id="MobiDB-lite"/>
    </source>
</evidence>
<keyword evidence="3" id="KW-1185">Reference proteome</keyword>
<dbReference type="AlphaFoldDB" id="A0A4C1TR54"/>
<organism evidence="2 3">
    <name type="scientific">Eumeta variegata</name>
    <name type="common">Bagworm moth</name>
    <name type="synonym">Eumeta japonica</name>
    <dbReference type="NCBI Taxonomy" id="151549"/>
    <lineage>
        <taxon>Eukaryota</taxon>
        <taxon>Metazoa</taxon>
        <taxon>Ecdysozoa</taxon>
        <taxon>Arthropoda</taxon>
        <taxon>Hexapoda</taxon>
        <taxon>Insecta</taxon>
        <taxon>Pterygota</taxon>
        <taxon>Neoptera</taxon>
        <taxon>Endopterygota</taxon>
        <taxon>Lepidoptera</taxon>
        <taxon>Glossata</taxon>
        <taxon>Ditrysia</taxon>
        <taxon>Tineoidea</taxon>
        <taxon>Psychidae</taxon>
        <taxon>Oiketicinae</taxon>
        <taxon>Eumeta</taxon>
    </lineage>
</organism>
<feature type="compositionally biased region" description="Gly residues" evidence="1">
    <location>
        <begin position="42"/>
        <end position="52"/>
    </location>
</feature>
<protein>
    <submittedName>
        <fullName evidence="2">Uncharacterized protein</fullName>
    </submittedName>
</protein>
<evidence type="ECO:0000313" key="3">
    <source>
        <dbReference type="Proteomes" id="UP000299102"/>
    </source>
</evidence>
<reference evidence="2 3" key="1">
    <citation type="journal article" date="2019" name="Commun. Biol.">
        <title>The bagworm genome reveals a unique fibroin gene that provides high tensile strength.</title>
        <authorList>
            <person name="Kono N."/>
            <person name="Nakamura H."/>
            <person name="Ohtoshi R."/>
            <person name="Tomita M."/>
            <person name="Numata K."/>
            <person name="Arakawa K."/>
        </authorList>
    </citation>
    <scope>NUCLEOTIDE SEQUENCE [LARGE SCALE GENOMIC DNA]</scope>
</reference>
<gene>
    <name evidence="2" type="ORF">EVAR_10018_1</name>
</gene>
<sequence length="67" mass="7286">MNSRPNINGPELIGVKNFAKVPHGRSNAMSYLVRPHRRRRGGGAAGAAGDGRGCPLNGNRREFNFVR</sequence>
<evidence type="ECO:0000313" key="2">
    <source>
        <dbReference type="EMBL" id="GBP16438.1"/>
    </source>
</evidence>
<accession>A0A4C1TR54</accession>
<comment type="caution">
    <text evidence="2">The sequence shown here is derived from an EMBL/GenBank/DDBJ whole genome shotgun (WGS) entry which is preliminary data.</text>
</comment>
<feature type="region of interest" description="Disordered" evidence="1">
    <location>
        <begin position="32"/>
        <end position="58"/>
    </location>
</feature>
<name>A0A4C1TR54_EUMVA</name>
<proteinExistence type="predicted"/>
<dbReference type="EMBL" id="BGZK01000079">
    <property type="protein sequence ID" value="GBP16438.1"/>
    <property type="molecule type" value="Genomic_DNA"/>
</dbReference>